<name>A0A5P8KB29_9ACTN</name>
<feature type="region of interest" description="Disordered" evidence="1">
    <location>
        <begin position="802"/>
        <end position="823"/>
    </location>
</feature>
<feature type="region of interest" description="Disordered" evidence="1">
    <location>
        <begin position="544"/>
        <end position="572"/>
    </location>
</feature>
<dbReference type="Proteomes" id="UP000327294">
    <property type="component" value="Chromosome"/>
</dbReference>
<keyword evidence="3" id="KW-1185">Reference proteome</keyword>
<evidence type="ECO:0000313" key="2">
    <source>
        <dbReference type="EMBL" id="QFR00312.1"/>
    </source>
</evidence>
<dbReference type="EMBL" id="CP045096">
    <property type="protein sequence ID" value="QFR00312.1"/>
    <property type="molecule type" value="Genomic_DNA"/>
</dbReference>
<protein>
    <submittedName>
        <fullName evidence="2">Uncharacterized protein</fullName>
    </submittedName>
</protein>
<evidence type="ECO:0000313" key="3">
    <source>
        <dbReference type="Proteomes" id="UP000327294"/>
    </source>
</evidence>
<proteinExistence type="predicted"/>
<organism evidence="2 3">
    <name type="scientific">Streptomyces phaeolivaceus</name>
    <dbReference type="NCBI Taxonomy" id="2653200"/>
    <lineage>
        <taxon>Bacteria</taxon>
        <taxon>Bacillati</taxon>
        <taxon>Actinomycetota</taxon>
        <taxon>Actinomycetes</taxon>
        <taxon>Kitasatosporales</taxon>
        <taxon>Streptomycetaceae</taxon>
        <taxon>Streptomyces</taxon>
    </lineage>
</organism>
<feature type="region of interest" description="Disordered" evidence="1">
    <location>
        <begin position="715"/>
        <end position="735"/>
    </location>
</feature>
<sequence length="823" mass="87101">MTREAESGLATHALLSWGTERGGRLDPVAADAVLHLLALSGAKVRDGLPEATPDLVRAVLLEALPQFLSVTPGEEGAALAVLRALADRTRADGRLNAKRHARLREAIDECAEEHLRVMCDPRELTLPRFWGGLLRSRSVDVRDARAVRGELEELGRLPYAERVRLLSLPDATDAAEPDAGSLAAVPAAWALGPYRRGLAMERQAVAAMALGQRLALYLTKSDEAPWVLDLLGSEQVARLMDADGVDEWTEAVTKAGLRVGRRWSLGPAELPSAALPAPGPRPDDMALFTAVGEVVEQYDMLRGEEPFAPPHPLPADRDCLVAALCGSGLLAPAAQLAASPPSDVDTAGVDSALTTGFLVLDPEGRPRHGPSLEAWRERNVGELAALAVRALVELCARLDDDPDLGGGFEGETLGDLMALHCAAGETRSVARDAAVAADWVVPPEASLAAPVRGPQDSTELEESGCTAETYRLPSLPELERLLQMGQLDEQDAIELAPEAQRLVGRLDLLAAAGAVWRRGDAYGLTPLAAVVLREALLLAYGGGWPPRAGEPTRETDGAAAGDSEGHGWTPSSVADRFPTMEAVVAMDAARLVPAARQWDDPAAHRVLSQWVGGGEGPEARWPSLLAALAAPAPSTDLPGHRRLVALTLPDSPPGLLAGHLGDPVLGAWAAEVLRAVGEAVEEEAVPLSSRLLWRLDRLHALAVPALRASFALDEVPEDEEVPPEGTDGGRPTPELGALYEGLEQMATGWPGGAPTLVSDLARADPATASHALQLLSDHPDEEIAGSAALAYEECEKAYLAQVRQTQSTTRREGGGHSRGKKRR</sequence>
<gene>
    <name evidence="2" type="ORF">F9278_33740</name>
</gene>
<dbReference type="RefSeq" id="WP_152171675.1">
    <property type="nucleotide sequence ID" value="NZ_CP045096.1"/>
</dbReference>
<dbReference type="AlphaFoldDB" id="A0A5P8KB29"/>
<reference evidence="2 3" key="1">
    <citation type="submission" date="2019-10" db="EMBL/GenBank/DDBJ databases">
        <title>Streptomyces sp. strain GY16 isolated from leaves of Broussonetia papyrifera.</title>
        <authorList>
            <person name="Mo P."/>
        </authorList>
    </citation>
    <scope>NUCLEOTIDE SEQUENCE [LARGE SCALE GENOMIC DNA]</scope>
    <source>
        <strain evidence="2 3">GY16</strain>
    </source>
</reference>
<accession>A0A5P8KB29</accession>
<evidence type="ECO:0000256" key="1">
    <source>
        <dbReference type="SAM" id="MobiDB-lite"/>
    </source>
</evidence>
<dbReference type="KEGG" id="sphv:F9278_33740"/>